<dbReference type="GO" id="GO:0016560">
    <property type="term" value="P:protein import into peroxisome matrix, docking"/>
    <property type="evidence" value="ECO:0007669"/>
    <property type="project" value="TreeGrafter"/>
</dbReference>
<dbReference type="Gene3D" id="6.10.280.230">
    <property type="match status" value="1"/>
</dbReference>
<gene>
    <name evidence="4" type="ORF">BO71DRAFT_426889</name>
</gene>
<reference evidence="4 5" key="1">
    <citation type="submission" date="2018-02" db="EMBL/GenBank/DDBJ databases">
        <title>The genomes of Aspergillus section Nigri reveals drivers in fungal speciation.</title>
        <authorList>
            <consortium name="DOE Joint Genome Institute"/>
            <person name="Vesth T.C."/>
            <person name="Nybo J."/>
            <person name="Theobald S."/>
            <person name="Brandl J."/>
            <person name="Frisvad J.C."/>
            <person name="Nielsen K.F."/>
            <person name="Lyhne E.K."/>
            <person name="Kogle M.E."/>
            <person name="Kuo A."/>
            <person name="Riley R."/>
            <person name="Clum A."/>
            <person name="Nolan M."/>
            <person name="Lipzen A."/>
            <person name="Salamov A."/>
            <person name="Henrissat B."/>
            <person name="Wiebenga A."/>
            <person name="De vries R.P."/>
            <person name="Grigoriev I.V."/>
            <person name="Mortensen U.H."/>
            <person name="Andersen M.R."/>
            <person name="Baker S.E."/>
        </authorList>
    </citation>
    <scope>NUCLEOTIDE SEQUENCE [LARGE SCALE GENOMIC DNA]</scope>
    <source>
        <strain evidence="4 5">CBS 707.79</strain>
    </source>
</reference>
<dbReference type="Proteomes" id="UP000247810">
    <property type="component" value="Unassembled WGS sequence"/>
</dbReference>
<keyword evidence="2" id="KW-0802">TPR repeat</keyword>
<dbReference type="PANTHER" id="PTHR10130:SF4">
    <property type="entry name" value="MICROBODY (PEROXISOME) BIOGENESIS PROTEIN PEROXIN 20 (EUROFUNG)"/>
    <property type="match status" value="1"/>
</dbReference>
<dbReference type="AlphaFoldDB" id="A0A319EA03"/>
<evidence type="ECO:0000313" key="5">
    <source>
        <dbReference type="Proteomes" id="UP000247810"/>
    </source>
</evidence>
<keyword evidence="5" id="KW-1185">Reference proteome</keyword>
<dbReference type="STRING" id="1448320.A0A319EA03"/>
<dbReference type="OrthoDB" id="5407351at2759"/>
<accession>A0A319EA03</accession>
<keyword evidence="1" id="KW-0677">Repeat</keyword>
<protein>
    <submittedName>
        <fullName evidence="4">Peroxin-20</fullName>
    </submittedName>
</protein>
<evidence type="ECO:0000256" key="1">
    <source>
        <dbReference type="ARBA" id="ARBA00022737"/>
    </source>
</evidence>
<name>A0A319EA03_9EURO</name>
<dbReference type="InterPro" id="IPR024111">
    <property type="entry name" value="PEX5/PEX5L"/>
</dbReference>
<proteinExistence type="predicted"/>
<organism evidence="4 5">
    <name type="scientific">Aspergillus ellipticus CBS 707.79</name>
    <dbReference type="NCBI Taxonomy" id="1448320"/>
    <lineage>
        <taxon>Eukaryota</taxon>
        <taxon>Fungi</taxon>
        <taxon>Dikarya</taxon>
        <taxon>Ascomycota</taxon>
        <taxon>Pezizomycotina</taxon>
        <taxon>Eurotiomycetes</taxon>
        <taxon>Eurotiomycetidae</taxon>
        <taxon>Eurotiales</taxon>
        <taxon>Aspergillaceae</taxon>
        <taxon>Aspergillus</taxon>
        <taxon>Aspergillus subgen. Circumdati</taxon>
    </lineage>
</organism>
<dbReference type="PANTHER" id="PTHR10130">
    <property type="entry name" value="PEROXISOMAL TARGETING SIGNAL 1 RECEPTOR PEX5"/>
    <property type="match status" value="1"/>
</dbReference>
<feature type="compositionally biased region" description="Polar residues" evidence="3">
    <location>
        <begin position="17"/>
        <end position="29"/>
    </location>
</feature>
<dbReference type="GO" id="GO:0005778">
    <property type="term" value="C:peroxisomal membrane"/>
    <property type="evidence" value="ECO:0007669"/>
    <property type="project" value="TreeGrafter"/>
</dbReference>
<feature type="region of interest" description="Disordered" evidence="3">
    <location>
        <begin position="17"/>
        <end position="48"/>
    </location>
</feature>
<evidence type="ECO:0000256" key="2">
    <source>
        <dbReference type="ARBA" id="ARBA00022803"/>
    </source>
</evidence>
<evidence type="ECO:0000256" key="3">
    <source>
        <dbReference type="SAM" id="MobiDB-lite"/>
    </source>
</evidence>
<evidence type="ECO:0000313" key="4">
    <source>
        <dbReference type="EMBL" id="PYH97558.1"/>
    </source>
</evidence>
<sequence length="308" mass="34212">MSDALCGSSNALQNFQKHASIDRTLQQDRSISRESPSHGFRSQNPIEGAFDPEFTAFESNLTGPPLPSIQHASHFVPPKSNLAVSSPAEAPSWAADFQKMHISGPSHPLRQLSGASVSPISTVSQRGWHNEFARQQQHQTTSPKYQPHVSGLQPSFAPQYPRYEATFTPTYEPTGNEQLPTEIFDEPAFEAAFEQARADMLLQVAETTQDDLEYIEEGAESGTITEEGTQENLKIGSDITPQAVKNDQQVRVNDADELARTAGQLLESVKHDQSQKFRESNFLALMRRIRDREVHIDGDEIREVSTSP</sequence>
<dbReference type="GO" id="GO:0005829">
    <property type="term" value="C:cytosol"/>
    <property type="evidence" value="ECO:0007669"/>
    <property type="project" value="TreeGrafter"/>
</dbReference>
<dbReference type="VEuPathDB" id="FungiDB:BO71DRAFT_426889"/>
<dbReference type="EMBL" id="KZ825822">
    <property type="protein sequence ID" value="PYH97558.1"/>
    <property type="molecule type" value="Genomic_DNA"/>
</dbReference>
<dbReference type="GO" id="GO:0005052">
    <property type="term" value="F:peroxisome matrix targeting signal-1 binding"/>
    <property type="evidence" value="ECO:0007669"/>
    <property type="project" value="TreeGrafter"/>
</dbReference>